<accession>A0A8S9KT82</accession>
<dbReference type="Proteomes" id="UP000712281">
    <property type="component" value="Unassembled WGS sequence"/>
</dbReference>
<dbReference type="AlphaFoldDB" id="A0A8S9KT82"/>
<evidence type="ECO:0000313" key="2">
    <source>
        <dbReference type="Proteomes" id="UP000712281"/>
    </source>
</evidence>
<name>A0A8S9KT82_BRACR</name>
<gene>
    <name evidence="1" type="ORF">F2Q68_00011266</name>
</gene>
<sequence>MKWIVGDGEHINVRKDNWLHSQPPSPAQGRGTETHPHIRVKDLFHPGTKEWNVQLINDLVRQEDAKYILNIRPPISRRPDVLVWNYTRTWNTVLRLGTIFGETSQQWKQETKKQVRLYLKKSGSVVHRSGLWMLHGSLLERRWGLAGPYTEEKAPKSCMDPQHKRL</sequence>
<organism evidence="1 2">
    <name type="scientific">Brassica cretica</name>
    <name type="common">Mustard</name>
    <dbReference type="NCBI Taxonomy" id="69181"/>
    <lineage>
        <taxon>Eukaryota</taxon>
        <taxon>Viridiplantae</taxon>
        <taxon>Streptophyta</taxon>
        <taxon>Embryophyta</taxon>
        <taxon>Tracheophyta</taxon>
        <taxon>Spermatophyta</taxon>
        <taxon>Magnoliopsida</taxon>
        <taxon>eudicotyledons</taxon>
        <taxon>Gunneridae</taxon>
        <taxon>Pentapetalae</taxon>
        <taxon>rosids</taxon>
        <taxon>malvids</taxon>
        <taxon>Brassicales</taxon>
        <taxon>Brassicaceae</taxon>
        <taxon>Brassiceae</taxon>
        <taxon>Brassica</taxon>
    </lineage>
</organism>
<reference evidence="1" key="1">
    <citation type="submission" date="2019-12" db="EMBL/GenBank/DDBJ databases">
        <title>Genome sequencing and annotation of Brassica cretica.</title>
        <authorList>
            <person name="Studholme D.J."/>
            <person name="Sarris P.F."/>
        </authorList>
    </citation>
    <scope>NUCLEOTIDE SEQUENCE</scope>
    <source>
        <strain evidence="1">PFS-001/15</strain>
        <tissue evidence="1">Leaf</tissue>
    </source>
</reference>
<protein>
    <submittedName>
        <fullName evidence="1">Uncharacterized protein</fullName>
    </submittedName>
</protein>
<dbReference type="EMBL" id="QGKW02000717">
    <property type="protein sequence ID" value="KAF2596518.1"/>
    <property type="molecule type" value="Genomic_DNA"/>
</dbReference>
<comment type="caution">
    <text evidence="1">The sequence shown here is derived from an EMBL/GenBank/DDBJ whole genome shotgun (WGS) entry which is preliminary data.</text>
</comment>
<evidence type="ECO:0000313" key="1">
    <source>
        <dbReference type="EMBL" id="KAF2596518.1"/>
    </source>
</evidence>
<proteinExistence type="predicted"/>